<dbReference type="Proteomes" id="UP000070529">
    <property type="component" value="Unassembled WGS sequence"/>
</dbReference>
<evidence type="ECO:0008006" key="3">
    <source>
        <dbReference type="Google" id="ProtNLM"/>
    </source>
</evidence>
<accession>A0A135I6C2</accession>
<protein>
    <recommendedName>
        <fullName evidence="3">DUF2799 domain-containing protein</fullName>
    </recommendedName>
</protein>
<evidence type="ECO:0000313" key="2">
    <source>
        <dbReference type="Proteomes" id="UP000070529"/>
    </source>
</evidence>
<gene>
    <name evidence="1" type="ORF">ATN88_21570</name>
</gene>
<name>A0A135I6C2_9GAMM</name>
<evidence type="ECO:0000313" key="1">
    <source>
        <dbReference type="EMBL" id="KXF80996.1"/>
    </source>
</evidence>
<dbReference type="RefSeq" id="WP_067418073.1">
    <property type="nucleotide sequence ID" value="NZ_LNTY01000039.1"/>
</dbReference>
<dbReference type="PROSITE" id="PS51257">
    <property type="entry name" value="PROKAR_LIPOPROTEIN"/>
    <property type="match status" value="1"/>
</dbReference>
<proteinExistence type="predicted"/>
<dbReference type="OrthoDB" id="5919011at2"/>
<comment type="caution">
    <text evidence="1">The sequence shown here is derived from an EMBL/GenBank/DDBJ whole genome shotgun (WGS) entry which is preliminary data.</text>
</comment>
<reference evidence="1 2" key="1">
    <citation type="submission" date="2015-11" db="EMBL/GenBank/DDBJ databases">
        <title>Genomic Taxonomy of the Vibrionaceae.</title>
        <authorList>
            <person name="Gomez-Gil B."/>
            <person name="Enciso-Ibarra J."/>
        </authorList>
    </citation>
    <scope>NUCLEOTIDE SEQUENCE [LARGE SCALE GENOMIC DNA]</scope>
    <source>
        <strain evidence="1 2">CAIM 912</strain>
    </source>
</reference>
<sequence length="119" mass="13431">MRNILIALFMIIGLAGCANPYVAKYSESNNWTGLAYYDVEHGHKARSAEELDKLGATSEQAQKTYQDAFEDHVKVYCDPKNAYRAGILEKPRNSVCIDDTPTGWIYKENWLQGLEAGRL</sequence>
<dbReference type="InterPro" id="IPR021242">
    <property type="entry name" value="DUF2799"/>
</dbReference>
<keyword evidence="2" id="KW-1185">Reference proteome</keyword>
<dbReference type="EMBL" id="LNTY01000039">
    <property type="protein sequence ID" value="KXF80996.1"/>
    <property type="molecule type" value="Genomic_DNA"/>
</dbReference>
<dbReference type="Pfam" id="PF10973">
    <property type="entry name" value="DUF2799"/>
    <property type="match status" value="1"/>
</dbReference>
<dbReference type="AlphaFoldDB" id="A0A135I6C2"/>
<organism evidence="1 2">
    <name type="scientific">Enterovibrio coralii</name>
    <dbReference type="NCBI Taxonomy" id="294935"/>
    <lineage>
        <taxon>Bacteria</taxon>
        <taxon>Pseudomonadati</taxon>
        <taxon>Pseudomonadota</taxon>
        <taxon>Gammaproteobacteria</taxon>
        <taxon>Vibrionales</taxon>
        <taxon>Vibrionaceae</taxon>
        <taxon>Enterovibrio</taxon>
    </lineage>
</organism>